<feature type="compositionally biased region" description="Basic and acidic residues" evidence="1">
    <location>
        <begin position="319"/>
        <end position="330"/>
    </location>
</feature>
<comment type="caution">
    <text evidence="3">The sequence shown here is derived from an EMBL/GenBank/DDBJ whole genome shotgun (WGS) entry which is preliminary data.</text>
</comment>
<dbReference type="PROSITE" id="PS51257">
    <property type="entry name" value="PROKAR_LIPOPROTEIN"/>
    <property type="match status" value="1"/>
</dbReference>
<dbReference type="Pfam" id="PF10648">
    <property type="entry name" value="Gmad2"/>
    <property type="match status" value="1"/>
</dbReference>
<evidence type="ECO:0000313" key="4">
    <source>
        <dbReference type="Proteomes" id="UP001155077"/>
    </source>
</evidence>
<organism evidence="3 4">
    <name type="scientific">Gramella jeungdoensis</name>
    <dbReference type="NCBI Taxonomy" id="708091"/>
    <lineage>
        <taxon>Bacteria</taxon>
        <taxon>Pseudomonadati</taxon>
        <taxon>Bacteroidota</taxon>
        <taxon>Flavobacteriia</taxon>
        <taxon>Flavobacteriales</taxon>
        <taxon>Flavobacteriaceae</taxon>
        <taxon>Christiangramia</taxon>
    </lineage>
</organism>
<feature type="region of interest" description="Disordered" evidence="1">
    <location>
        <begin position="21"/>
        <end position="40"/>
    </location>
</feature>
<evidence type="ECO:0000313" key="3">
    <source>
        <dbReference type="EMBL" id="MCM8569146.1"/>
    </source>
</evidence>
<feature type="domain" description="Bacterial spore germination immunoglobulin-like" evidence="2">
    <location>
        <begin position="234"/>
        <end position="321"/>
    </location>
</feature>
<keyword evidence="4" id="KW-1185">Reference proteome</keyword>
<dbReference type="InterPro" id="IPR018911">
    <property type="entry name" value="Gmad2_Ig-like_dom"/>
</dbReference>
<feature type="compositionally biased region" description="Basic and acidic residues" evidence="1">
    <location>
        <begin position="21"/>
        <end position="31"/>
    </location>
</feature>
<proteinExistence type="predicted"/>
<gene>
    <name evidence="3" type="ORF">NE848_07140</name>
</gene>
<dbReference type="Proteomes" id="UP001155077">
    <property type="component" value="Unassembled WGS sequence"/>
</dbReference>
<evidence type="ECO:0000259" key="2">
    <source>
        <dbReference type="Pfam" id="PF10648"/>
    </source>
</evidence>
<feature type="region of interest" description="Disordered" evidence="1">
    <location>
        <begin position="319"/>
        <end position="338"/>
    </location>
</feature>
<sequence length="338" mass="38377">MRPIVFLLVLCLIISCKNDQKNTDQEAKQDDTGIEYNQEPSGRIYNNEKWSFSLEYPESWQLQESKLPGDVPVINMYTAKAGYNPPFTIHEEPGNAYLAILPSGFGVDGPSGKRMSLPEWNGNISLTPELNKKESLVYLLESGEPWAFYLRFVNPPSSWGRSASIFVHFRVKDFKAECYSDSGKQKDIKNCDPMGSDEVRYSGIVDASSKDALMKAMESFKFEANKEVPISDLIQVETPLPNKEVSSPLKIRGKARGYWFFEADAPVVLLDKDNNQLSESYIKAAGEWMTEDFVNFTGSMEFDPPDDERGFLVFKRANPSDKKENDREFRLPVIFPPK</sequence>
<protein>
    <submittedName>
        <fullName evidence="3">Gmad2 immunoglobulin-like domain-containing protein</fullName>
    </submittedName>
</protein>
<dbReference type="RefSeq" id="WP_252111896.1">
    <property type="nucleotide sequence ID" value="NZ_JAMSCK010000002.1"/>
</dbReference>
<dbReference type="EMBL" id="JAMSCK010000002">
    <property type="protein sequence ID" value="MCM8569146.1"/>
    <property type="molecule type" value="Genomic_DNA"/>
</dbReference>
<reference evidence="3" key="1">
    <citation type="submission" date="2022-06" db="EMBL/GenBank/DDBJ databases">
        <title>Gramella sediminis sp. nov., isolated from deep-sea sediment of the Indian Ocean.</title>
        <authorList>
            <person name="Yang L."/>
        </authorList>
    </citation>
    <scope>NUCLEOTIDE SEQUENCE</scope>
    <source>
        <strain evidence="3">HMD3159</strain>
    </source>
</reference>
<name>A0ABT0Z0A6_9FLAO</name>
<evidence type="ECO:0000256" key="1">
    <source>
        <dbReference type="SAM" id="MobiDB-lite"/>
    </source>
</evidence>
<accession>A0ABT0Z0A6</accession>